<keyword evidence="8" id="KW-1133">Transmembrane helix</keyword>
<evidence type="ECO:0000259" key="10">
    <source>
        <dbReference type="PROSITE" id="PS50112"/>
    </source>
</evidence>
<dbReference type="Gene3D" id="1.10.287.130">
    <property type="match status" value="1"/>
</dbReference>
<dbReference type="InterPro" id="IPR005467">
    <property type="entry name" value="His_kinase_dom"/>
</dbReference>
<keyword evidence="6" id="KW-0418">Kinase</keyword>
<dbReference type="Pfam" id="PF13426">
    <property type="entry name" value="PAS_9"/>
    <property type="match status" value="1"/>
</dbReference>
<dbReference type="AlphaFoldDB" id="A0A162YZJ6"/>
<dbReference type="PANTHER" id="PTHR42878">
    <property type="entry name" value="TWO-COMPONENT HISTIDINE KINASE"/>
    <property type="match status" value="1"/>
</dbReference>
<dbReference type="GO" id="GO:0000155">
    <property type="term" value="F:phosphorelay sensor kinase activity"/>
    <property type="evidence" value="ECO:0007669"/>
    <property type="project" value="InterPro"/>
</dbReference>
<dbReference type="GO" id="GO:0006355">
    <property type="term" value="P:regulation of DNA-templated transcription"/>
    <property type="evidence" value="ECO:0007669"/>
    <property type="project" value="InterPro"/>
</dbReference>
<evidence type="ECO:0000256" key="6">
    <source>
        <dbReference type="ARBA" id="ARBA00022777"/>
    </source>
</evidence>
<comment type="subcellular location">
    <subcellularLocation>
        <location evidence="2">Cell inner membrane</location>
        <topology evidence="2">Multi-pass membrane protein</topology>
    </subcellularLocation>
</comment>
<feature type="domain" description="Histidine kinase" evidence="9">
    <location>
        <begin position="603"/>
        <end position="817"/>
    </location>
</feature>
<dbReference type="InterPro" id="IPR000700">
    <property type="entry name" value="PAS-assoc_C"/>
</dbReference>
<dbReference type="Proteomes" id="UP000185680">
    <property type="component" value="Chromosome"/>
</dbReference>
<keyword evidence="7 8" id="KW-0472">Membrane</keyword>
<evidence type="ECO:0000256" key="3">
    <source>
        <dbReference type="ARBA" id="ARBA00012438"/>
    </source>
</evidence>
<dbReference type="GO" id="GO:0005886">
    <property type="term" value="C:plasma membrane"/>
    <property type="evidence" value="ECO:0007669"/>
    <property type="project" value="UniProtKB-SubCell"/>
</dbReference>
<evidence type="ECO:0000256" key="8">
    <source>
        <dbReference type="SAM" id="Phobius"/>
    </source>
</evidence>
<keyword evidence="5" id="KW-0808">Transferase</keyword>
<dbReference type="InterPro" id="IPR050351">
    <property type="entry name" value="BphY/WalK/GraS-like"/>
</dbReference>
<dbReference type="Proteomes" id="UP000185657">
    <property type="component" value="Unassembled WGS sequence"/>
</dbReference>
<comment type="catalytic activity">
    <reaction evidence="1">
        <text>ATP + protein L-histidine = ADP + protein N-phospho-L-histidine.</text>
        <dbReference type="EC" id="2.7.13.3"/>
    </reaction>
</comment>
<dbReference type="Gene3D" id="3.30.565.10">
    <property type="entry name" value="Histidine kinase-like ATPase, C-terminal domain"/>
    <property type="match status" value="1"/>
</dbReference>
<dbReference type="EMBL" id="CP017476">
    <property type="protein sequence ID" value="AOW14958.1"/>
    <property type="molecule type" value="Genomic_DNA"/>
</dbReference>
<dbReference type="SMART" id="SM00091">
    <property type="entry name" value="PAS"/>
    <property type="match status" value="2"/>
</dbReference>
<dbReference type="InterPro" id="IPR013767">
    <property type="entry name" value="PAS_fold"/>
</dbReference>
<dbReference type="STRING" id="1763535.LPB072_21190"/>
<organism evidence="12 15">
    <name type="scientific">Hydrogenophaga crassostreae</name>
    <dbReference type="NCBI Taxonomy" id="1763535"/>
    <lineage>
        <taxon>Bacteria</taxon>
        <taxon>Pseudomonadati</taxon>
        <taxon>Pseudomonadota</taxon>
        <taxon>Betaproteobacteria</taxon>
        <taxon>Burkholderiales</taxon>
        <taxon>Comamonadaceae</taxon>
        <taxon>Hydrogenophaga</taxon>
    </lineage>
</organism>
<evidence type="ECO:0000256" key="4">
    <source>
        <dbReference type="ARBA" id="ARBA00022553"/>
    </source>
</evidence>
<evidence type="ECO:0000256" key="5">
    <source>
        <dbReference type="ARBA" id="ARBA00022679"/>
    </source>
</evidence>
<dbReference type="PRINTS" id="PR00344">
    <property type="entry name" value="BCTRLSENSOR"/>
</dbReference>
<dbReference type="PANTHER" id="PTHR42878:SF15">
    <property type="entry name" value="BACTERIOPHYTOCHROME"/>
    <property type="match status" value="1"/>
</dbReference>
<dbReference type="InterPro" id="IPR003661">
    <property type="entry name" value="HisK_dim/P_dom"/>
</dbReference>
<evidence type="ECO:0000256" key="7">
    <source>
        <dbReference type="ARBA" id="ARBA00023136"/>
    </source>
</evidence>
<dbReference type="OrthoDB" id="5519028at2"/>
<dbReference type="InterPro" id="IPR036097">
    <property type="entry name" value="HisK_dim/P_sf"/>
</dbReference>
<feature type="transmembrane region" description="Helical" evidence="8">
    <location>
        <begin position="255"/>
        <end position="278"/>
    </location>
</feature>
<dbReference type="Gene3D" id="3.30.450.20">
    <property type="entry name" value="PAS domain"/>
    <property type="match status" value="2"/>
</dbReference>
<evidence type="ECO:0000256" key="2">
    <source>
        <dbReference type="ARBA" id="ARBA00004429"/>
    </source>
</evidence>
<dbReference type="NCBIfam" id="TIGR00229">
    <property type="entry name" value="sensory_box"/>
    <property type="match status" value="2"/>
</dbReference>
<dbReference type="GO" id="GO:0007234">
    <property type="term" value="P:osmosensory signaling via phosphorelay pathway"/>
    <property type="evidence" value="ECO:0007669"/>
    <property type="project" value="TreeGrafter"/>
</dbReference>
<accession>A0A162YZJ6</accession>
<dbReference type="SMART" id="SM00388">
    <property type="entry name" value="HisKA"/>
    <property type="match status" value="1"/>
</dbReference>
<dbReference type="InterPro" id="IPR003594">
    <property type="entry name" value="HATPase_dom"/>
</dbReference>
<dbReference type="Pfam" id="PF00989">
    <property type="entry name" value="PAS"/>
    <property type="match status" value="1"/>
</dbReference>
<dbReference type="SUPFAM" id="SSF55785">
    <property type="entry name" value="PYP-like sensor domain (PAS domain)"/>
    <property type="match status" value="2"/>
</dbReference>
<reference evidence="12 15" key="2">
    <citation type="submission" date="2016-10" db="EMBL/GenBank/DDBJ databases">
        <title>Hydorgenophaga sp. LPB0072 isolated from gastropod.</title>
        <authorList>
            <person name="Kim E."/>
            <person name="Yi H."/>
        </authorList>
    </citation>
    <scope>NUCLEOTIDE SEQUENCE [LARGE SCALE GENOMIC DNA]</scope>
    <source>
        <strain evidence="12 15">LPB0072</strain>
    </source>
</reference>
<dbReference type="CDD" id="cd00130">
    <property type="entry name" value="PAS"/>
    <property type="match status" value="1"/>
</dbReference>
<proteinExistence type="predicted"/>
<dbReference type="PROSITE" id="PS50112">
    <property type="entry name" value="PAS"/>
    <property type="match status" value="2"/>
</dbReference>
<evidence type="ECO:0000259" key="11">
    <source>
        <dbReference type="PROSITE" id="PS50113"/>
    </source>
</evidence>
<dbReference type="CDD" id="cd00082">
    <property type="entry name" value="HisKA"/>
    <property type="match status" value="1"/>
</dbReference>
<evidence type="ECO:0000313" key="15">
    <source>
        <dbReference type="Proteomes" id="UP000185680"/>
    </source>
</evidence>
<name>A0A162YZJ6_9BURK</name>
<evidence type="ECO:0000313" key="14">
    <source>
        <dbReference type="Proteomes" id="UP000185657"/>
    </source>
</evidence>
<evidence type="ECO:0000259" key="9">
    <source>
        <dbReference type="PROSITE" id="PS50109"/>
    </source>
</evidence>
<dbReference type="SMART" id="SM00387">
    <property type="entry name" value="HATPase_c"/>
    <property type="match status" value="1"/>
</dbReference>
<sequence>MRQPSPAGIPIQKYLARLYWLGVTPLLLLAAGLAFNNAQSIRAAQDAQARHISANFSNAVDQQIQTTIKVLQVIALSPHLENQAEWPLLYQEAQKVQTILGSSVGILEPFEPYEKRMNTSLPFGAEYPPTSRSNGFQALPAAIESLEPAVSDGGVNELNQTTAIAVVVPAVRDGRAIYAVVSAMKVDRLQRLIERFDLPAGWTMALRDGADQTLAQVGPDKLDDPDIHASPDRFAVNSQVDRWRVVLRIPSSARYMPLMTSVGALVLLILAATLAGAFGSRLAGRRLAQSLAALAGGTDAGELKIAEIQQAQTVLNEAAASARRNDARFRRLFQDAPIGMRLTDREGVVMAQNAAFEEMFGYTMEDAPNIQKWMELAHPDPAYRQRVGAMRSEVTNNEDGTRKRTSTRLIQVTDKQGKVHEVQAQGSFLPDGLLGSFIDVTDLRKAEDNLRLWAESFLHSGLQLVIADPNTNTILTANPAFARARGYTPEEMTGMPVTRLLPPEDLERIQAALVERRNLTHFEFTGEHLRKDGSRFPVAAQSTVSRNEAGQPVSRLTYVIDLTERQRAEAEIRSLHASLEQRVADRTALLSQANQELDSFAYTVSHDLRSPLRAMDGFLHLLREEHGDQLPCEAHEHLNKINNAILRMKNLIEGILTLTHSARHDLALEPVNLSDAVSRTLQDCANAEPGRNIHFEIQPDVIVTGDAKMLEVVVSNLVSNAWKYTARAASPSIRFFSETRGGETWFCIQDNGAGFDTAYADKLFQPFQRLHRHEEFPGIGIGLATVRRIVVRHGGSITAESSLGEGACFRFTLNASAQKPATTG</sequence>
<feature type="domain" description="PAS" evidence="10">
    <location>
        <begin position="325"/>
        <end position="380"/>
    </location>
</feature>
<dbReference type="InterPro" id="IPR004358">
    <property type="entry name" value="Sig_transdc_His_kin-like_C"/>
</dbReference>
<dbReference type="PROSITE" id="PS50113">
    <property type="entry name" value="PAC"/>
    <property type="match status" value="1"/>
</dbReference>
<dbReference type="Pfam" id="PF00512">
    <property type="entry name" value="HisKA"/>
    <property type="match status" value="1"/>
</dbReference>
<dbReference type="InterPro" id="IPR036890">
    <property type="entry name" value="HATPase_C_sf"/>
</dbReference>
<keyword evidence="8" id="KW-0812">Transmembrane</keyword>
<keyword evidence="4" id="KW-0597">Phosphoprotein</keyword>
<dbReference type="Pfam" id="PF02518">
    <property type="entry name" value="HATPase_c"/>
    <property type="match status" value="1"/>
</dbReference>
<dbReference type="SUPFAM" id="SSF55874">
    <property type="entry name" value="ATPase domain of HSP90 chaperone/DNA topoisomerase II/histidine kinase"/>
    <property type="match status" value="1"/>
</dbReference>
<keyword evidence="14" id="KW-1185">Reference proteome</keyword>
<dbReference type="InterPro" id="IPR035965">
    <property type="entry name" value="PAS-like_dom_sf"/>
</dbReference>
<dbReference type="GO" id="GO:0000156">
    <property type="term" value="F:phosphorelay response regulator activity"/>
    <property type="evidence" value="ECO:0007669"/>
    <property type="project" value="TreeGrafter"/>
</dbReference>
<evidence type="ECO:0000313" key="12">
    <source>
        <dbReference type="EMBL" id="AOW14958.1"/>
    </source>
</evidence>
<dbReference type="KEGG" id="hyl:LPB072_21190"/>
<dbReference type="EMBL" id="LVWD01000016">
    <property type="protein sequence ID" value="OAD41410.1"/>
    <property type="molecule type" value="Genomic_DNA"/>
</dbReference>
<dbReference type="FunFam" id="3.30.565.10:FF:000006">
    <property type="entry name" value="Sensor histidine kinase WalK"/>
    <property type="match status" value="1"/>
</dbReference>
<dbReference type="SUPFAM" id="SSF47384">
    <property type="entry name" value="Homodimeric domain of signal transducing histidine kinase"/>
    <property type="match status" value="1"/>
</dbReference>
<dbReference type="EC" id="2.7.13.3" evidence="3"/>
<evidence type="ECO:0000313" key="13">
    <source>
        <dbReference type="EMBL" id="OAD41410.1"/>
    </source>
</evidence>
<feature type="domain" description="PAS" evidence="10">
    <location>
        <begin position="464"/>
        <end position="513"/>
    </location>
</feature>
<reference evidence="13 14" key="1">
    <citation type="submission" date="2016-02" db="EMBL/GenBank/DDBJ databases">
        <title>Draft genome sequence of Hydrogenophaga sp. LPB0072.</title>
        <authorList>
            <person name="Shin S.-K."/>
            <person name="Yi H."/>
        </authorList>
    </citation>
    <scope>NUCLEOTIDE SEQUENCE [LARGE SCALE GENOMIC DNA]</scope>
    <source>
        <strain evidence="13 14">LPB0072</strain>
    </source>
</reference>
<evidence type="ECO:0000256" key="1">
    <source>
        <dbReference type="ARBA" id="ARBA00000085"/>
    </source>
</evidence>
<protein>
    <recommendedName>
        <fullName evidence="3">histidine kinase</fullName>
        <ecNumber evidence="3">2.7.13.3</ecNumber>
    </recommendedName>
</protein>
<dbReference type="PROSITE" id="PS50109">
    <property type="entry name" value="HIS_KIN"/>
    <property type="match status" value="1"/>
</dbReference>
<dbReference type="InterPro" id="IPR000014">
    <property type="entry name" value="PAS"/>
</dbReference>
<feature type="domain" description="PAC" evidence="11">
    <location>
        <begin position="520"/>
        <end position="574"/>
    </location>
</feature>
<dbReference type="RefSeq" id="WP_066091303.1">
    <property type="nucleotide sequence ID" value="NZ_CP017476.1"/>
</dbReference>
<gene>
    <name evidence="12" type="ORF">LPB072_21190</name>
    <name evidence="13" type="ORF">LPB72_12865</name>
</gene>
<dbReference type="GO" id="GO:0030295">
    <property type="term" value="F:protein kinase activator activity"/>
    <property type="evidence" value="ECO:0007669"/>
    <property type="project" value="TreeGrafter"/>
</dbReference>